<dbReference type="PANTHER" id="PTHR14150">
    <property type="entry name" value="U3 SMALL NUCLEOLAR RNA-ASSOCIATED PROTEIN 14"/>
    <property type="match status" value="1"/>
</dbReference>
<feature type="compositionally biased region" description="Basic and acidic residues" evidence="4">
    <location>
        <begin position="267"/>
        <end position="278"/>
    </location>
</feature>
<sequence length="964" mass="108778">MPPRISRNSVPSGKTGSKVRKPKKAAKRAHDAYSIASHTNPDRLKIRQSRLGESDLASHRNPKRSRDDDDQERSEDEPSEAKRRKQKKVSQDDLSLDEGSDSEGHAWTMGHVDDEDDSEIDSDEAFGESDEERFEGWVFRGSTSTHHKLNKSKPRKLEHHDEDMDGEIDLDENESADGEDDDEDDLGEGAIDLATALDQYEDSEEERGGKRGKKKRSSAFDDSEPSEAEDVGADGASDFSSEEDEEDEADRRAQLKDLISSLPEDEAVPKMRKVDVHESAAPSEFGVLRKVDLTSLKSTISDPERRKSLKFLQDDLKPSKKNDIARKLDAPLPKRQQDKLDRQAANEKANETLGRWVDTVKHNRRAEHISFPLQPSTNEPEGENRLVPTTTAAPANDLESAIQDILQQSGLSNGKQDEEKFQQWEELQERKLPLEEVAKRRAQLRMERELMFREEVRAKRIKKIKSKAYRRVHRKERERILQREKDALRADGVDVSEDEREYNDRRRAEERMGAKHRESKWAKGVKQSGKAAWDEDARFGVTEMARRNEELRRRVEGKSIREDDEGSDFSSEEDEDEDEEMDGNAVLQQQLSRLKQNPFSTDNSKIGNMAFMQKAEASRKAQNDDDLERLRRELAGEETASDDEMENNARSGRRKFGPSEKKLAPAAIPATSEFEERPGSDEENPGRLSGKGFSNGPTKSSKSKGTGDRGPANGSARTDNPYLVKARKSKGDDIPEALWQAQDTIAALQETPKSKVSKSKSSKMDDSSILAGAALSAPDDDGFQMVTYNDEEQEEDVEEDVENEGVDLDIVMRNRKLTAQAFASGGDDEAEFEAEKQANIEEAAPKTETTVLPGWGAWVGEGLTQTEKKNRGKRTSQKIAGIDPSKRKDSKLDKVIINEKRVKKNAKFLATQLPFPFETREQYERSLRVPTGPEWKTKKSFQDATKPRVLIKQGIIKPVERPAM</sequence>
<keyword evidence="6" id="KW-1185">Reference proteome</keyword>
<feature type="compositionally biased region" description="Polar residues" evidence="4">
    <location>
        <begin position="586"/>
        <end position="606"/>
    </location>
</feature>
<evidence type="ECO:0000256" key="2">
    <source>
        <dbReference type="ARBA" id="ARBA00022553"/>
    </source>
</evidence>
<accession>A0A9P4V3V3</accession>
<feature type="region of interest" description="Disordered" evidence="4">
    <location>
        <begin position="745"/>
        <end position="783"/>
    </location>
</feature>
<dbReference type="OrthoDB" id="277439at2759"/>
<feature type="compositionally biased region" description="Polar residues" evidence="4">
    <location>
        <begin position="695"/>
        <end position="704"/>
    </location>
</feature>
<comment type="subcellular location">
    <subcellularLocation>
        <location evidence="1">Nucleus</location>
        <location evidence="1">Nucleolus</location>
    </subcellularLocation>
</comment>
<evidence type="ECO:0000313" key="5">
    <source>
        <dbReference type="EMBL" id="KAF2737084.1"/>
    </source>
</evidence>
<reference evidence="5" key="1">
    <citation type="journal article" date="2020" name="Stud. Mycol.">
        <title>101 Dothideomycetes genomes: a test case for predicting lifestyles and emergence of pathogens.</title>
        <authorList>
            <person name="Haridas S."/>
            <person name="Albert R."/>
            <person name="Binder M."/>
            <person name="Bloem J."/>
            <person name="Labutti K."/>
            <person name="Salamov A."/>
            <person name="Andreopoulos B."/>
            <person name="Baker S."/>
            <person name="Barry K."/>
            <person name="Bills G."/>
            <person name="Bluhm B."/>
            <person name="Cannon C."/>
            <person name="Castanera R."/>
            <person name="Culley D."/>
            <person name="Daum C."/>
            <person name="Ezra D."/>
            <person name="Gonzalez J."/>
            <person name="Henrissat B."/>
            <person name="Kuo A."/>
            <person name="Liang C."/>
            <person name="Lipzen A."/>
            <person name="Lutzoni F."/>
            <person name="Magnuson J."/>
            <person name="Mondo S."/>
            <person name="Nolan M."/>
            <person name="Ohm R."/>
            <person name="Pangilinan J."/>
            <person name="Park H.-J."/>
            <person name="Ramirez L."/>
            <person name="Alfaro M."/>
            <person name="Sun H."/>
            <person name="Tritt A."/>
            <person name="Yoshinaga Y."/>
            <person name="Zwiers L.-H."/>
            <person name="Turgeon B."/>
            <person name="Goodwin S."/>
            <person name="Spatafora J."/>
            <person name="Crous P."/>
            <person name="Grigoriev I."/>
        </authorList>
    </citation>
    <scope>NUCLEOTIDE SEQUENCE</scope>
    <source>
        <strain evidence="5">CBS 125425</strain>
    </source>
</reference>
<feature type="compositionally biased region" description="Basic and acidic residues" evidence="4">
    <location>
        <begin position="40"/>
        <end position="58"/>
    </location>
</feature>
<evidence type="ECO:0000256" key="1">
    <source>
        <dbReference type="ARBA" id="ARBA00004604"/>
    </source>
</evidence>
<evidence type="ECO:0000313" key="6">
    <source>
        <dbReference type="Proteomes" id="UP000799444"/>
    </source>
</evidence>
<protein>
    <submittedName>
        <fullName evidence="5">Utp14-domain-containing protein</fullName>
    </submittedName>
</protein>
<feature type="region of interest" description="Disordered" evidence="4">
    <location>
        <begin position="862"/>
        <end position="887"/>
    </location>
</feature>
<feature type="compositionally biased region" description="Acidic residues" evidence="4">
    <location>
        <begin position="113"/>
        <end position="133"/>
    </location>
</feature>
<evidence type="ECO:0000256" key="4">
    <source>
        <dbReference type="SAM" id="MobiDB-lite"/>
    </source>
</evidence>
<dbReference type="PANTHER" id="PTHR14150:SF12">
    <property type="entry name" value="U3 SMALL NUCLEOLAR RNA-ASSOCIATED PROTEIN 14 HOMOLOG A"/>
    <property type="match status" value="1"/>
</dbReference>
<name>A0A9P4V3V3_9PLEO</name>
<dbReference type="AlphaFoldDB" id="A0A9P4V3V3"/>
<keyword evidence="2" id="KW-0597">Phosphoprotein</keyword>
<dbReference type="GO" id="GO:0006364">
    <property type="term" value="P:rRNA processing"/>
    <property type="evidence" value="ECO:0007669"/>
    <property type="project" value="InterPro"/>
</dbReference>
<feature type="compositionally biased region" description="Basic and acidic residues" evidence="4">
    <location>
        <begin position="532"/>
        <end position="561"/>
    </location>
</feature>
<dbReference type="Proteomes" id="UP000799444">
    <property type="component" value="Unassembled WGS sequence"/>
</dbReference>
<dbReference type="GO" id="GO:0032040">
    <property type="term" value="C:small-subunit processome"/>
    <property type="evidence" value="ECO:0007669"/>
    <property type="project" value="InterPro"/>
</dbReference>
<comment type="caution">
    <text evidence="5">The sequence shown here is derived from an EMBL/GenBank/DDBJ whole genome shotgun (WGS) entry which is preliminary data.</text>
</comment>
<gene>
    <name evidence="5" type="ORF">EJ04DRAFT_488819</name>
</gene>
<feature type="compositionally biased region" description="Polar residues" evidence="4">
    <location>
        <begin position="1"/>
        <end position="15"/>
    </location>
</feature>
<dbReference type="InterPro" id="IPR006709">
    <property type="entry name" value="SSU_processome_Utp14"/>
</dbReference>
<feature type="compositionally biased region" description="Basic residues" evidence="4">
    <location>
        <begin position="145"/>
        <end position="157"/>
    </location>
</feature>
<feature type="compositionally biased region" description="Basic and acidic residues" evidence="4">
    <location>
        <begin position="335"/>
        <end position="350"/>
    </location>
</feature>
<keyword evidence="3" id="KW-0539">Nucleus</keyword>
<feature type="compositionally biased region" description="Basic and acidic residues" evidence="4">
    <location>
        <begin position="502"/>
        <end position="521"/>
    </location>
</feature>
<feature type="compositionally biased region" description="Basic and acidic residues" evidence="4">
    <location>
        <begin position="616"/>
        <end position="635"/>
    </location>
</feature>
<feature type="compositionally biased region" description="Acidic residues" evidence="4">
    <location>
        <begin position="221"/>
        <end position="232"/>
    </location>
</feature>
<dbReference type="Pfam" id="PF04615">
    <property type="entry name" value="Utp14"/>
    <property type="match status" value="1"/>
</dbReference>
<feature type="compositionally biased region" description="Acidic residues" evidence="4">
    <location>
        <begin position="68"/>
        <end position="78"/>
    </location>
</feature>
<feature type="region of interest" description="Disordered" evidence="4">
    <location>
        <begin position="1"/>
        <end position="355"/>
    </location>
</feature>
<evidence type="ECO:0000256" key="3">
    <source>
        <dbReference type="ARBA" id="ARBA00023242"/>
    </source>
</evidence>
<dbReference type="EMBL" id="ML996119">
    <property type="protein sequence ID" value="KAF2737084.1"/>
    <property type="molecule type" value="Genomic_DNA"/>
</dbReference>
<feature type="region of interest" description="Disordered" evidence="4">
    <location>
        <begin position="491"/>
        <end position="729"/>
    </location>
</feature>
<feature type="compositionally biased region" description="Acidic residues" evidence="4">
    <location>
        <begin position="562"/>
        <end position="582"/>
    </location>
</feature>
<feature type="compositionally biased region" description="Acidic residues" evidence="4">
    <location>
        <begin position="163"/>
        <end position="187"/>
    </location>
</feature>
<feature type="compositionally biased region" description="Basic and acidic residues" evidence="4">
    <location>
        <begin position="302"/>
        <end position="329"/>
    </location>
</feature>
<feature type="compositionally biased region" description="Basic residues" evidence="4">
    <location>
        <begin position="17"/>
        <end position="27"/>
    </location>
</feature>
<organism evidence="5 6">
    <name type="scientific">Polyplosphaeria fusca</name>
    <dbReference type="NCBI Taxonomy" id="682080"/>
    <lineage>
        <taxon>Eukaryota</taxon>
        <taxon>Fungi</taxon>
        <taxon>Dikarya</taxon>
        <taxon>Ascomycota</taxon>
        <taxon>Pezizomycotina</taxon>
        <taxon>Dothideomycetes</taxon>
        <taxon>Pleosporomycetidae</taxon>
        <taxon>Pleosporales</taxon>
        <taxon>Tetraplosphaeriaceae</taxon>
        <taxon>Polyplosphaeria</taxon>
    </lineage>
</organism>
<feature type="region of interest" description="Disordered" evidence="4">
    <location>
        <begin position="924"/>
        <end position="943"/>
    </location>
</feature>
<proteinExistence type="predicted"/>